<comment type="caution">
    <text evidence="6">The sequence shown here is derived from an EMBL/GenBank/DDBJ whole genome shotgun (WGS) entry which is preliminary data.</text>
</comment>
<dbReference type="HAMAP" id="MF_00008">
    <property type="entry name" value="Thymidy_synth_bact"/>
    <property type="match status" value="1"/>
</dbReference>
<protein>
    <recommendedName>
        <fullName evidence="1 4">Thymidylate synthase</fullName>
        <shortName evidence="4">TS</shortName>
        <shortName evidence="4">TSase</shortName>
        <ecNumber evidence="1 4">2.1.1.45</ecNumber>
    </recommendedName>
</protein>
<dbReference type="GO" id="GO:0004799">
    <property type="term" value="F:thymidylate synthase activity"/>
    <property type="evidence" value="ECO:0007669"/>
    <property type="project" value="UniProtKB-UniRule"/>
</dbReference>
<dbReference type="Gene3D" id="3.30.572.10">
    <property type="entry name" value="Thymidylate synthase/dCMP hydroxymethylase domain"/>
    <property type="match status" value="1"/>
</dbReference>
<comment type="catalytic activity">
    <reaction evidence="4">
        <text>dUMP + (6R)-5,10-methylene-5,6,7,8-tetrahydrofolate = 7,8-dihydrofolate + dTMP</text>
        <dbReference type="Rhea" id="RHEA:12104"/>
        <dbReference type="ChEBI" id="CHEBI:15636"/>
        <dbReference type="ChEBI" id="CHEBI:57451"/>
        <dbReference type="ChEBI" id="CHEBI:63528"/>
        <dbReference type="ChEBI" id="CHEBI:246422"/>
        <dbReference type="EC" id="2.1.1.45"/>
    </reaction>
</comment>
<comment type="subcellular location">
    <subcellularLocation>
        <location evidence="4">Cytoplasm</location>
    </subcellularLocation>
</comment>
<accession>A0A0G1UBW6</accession>
<comment type="caution">
    <text evidence="4">Lacks conserved residue(s) required for the propagation of feature annotation.</text>
</comment>
<name>A0A0G1UBW6_9BACT</name>
<feature type="active site" description="Nucleophile" evidence="4">
    <location>
        <position position="157"/>
    </location>
</feature>
<organism evidence="6 7">
    <name type="scientific">Candidatus Jorgensenbacteria bacterium GW2011_GWA1_48_11</name>
    <dbReference type="NCBI Taxonomy" id="1618660"/>
    <lineage>
        <taxon>Bacteria</taxon>
        <taxon>Candidatus Joergenseniibacteriota</taxon>
    </lineage>
</organism>
<dbReference type="GO" id="GO:0006235">
    <property type="term" value="P:dTTP biosynthetic process"/>
    <property type="evidence" value="ECO:0007669"/>
    <property type="project" value="UniProtKB-UniRule"/>
</dbReference>
<gene>
    <name evidence="4" type="primary">thyA</name>
    <name evidence="6" type="ORF">UY23_C0001G0218</name>
</gene>
<evidence type="ECO:0000256" key="2">
    <source>
        <dbReference type="ARBA" id="ARBA00022603"/>
    </source>
</evidence>
<dbReference type="GO" id="GO:0005829">
    <property type="term" value="C:cytosol"/>
    <property type="evidence" value="ECO:0007669"/>
    <property type="project" value="TreeGrafter"/>
</dbReference>
<comment type="function">
    <text evidence="4">Catalyzes the reductive methylation of 2'-deoxyuridine-5'-monophosphate (dUMP) to 2'-deoxythymidine-5'-monophosphate (dTMP) while utilizing 5,10-methylenetetrahydrofolate (mTHF) as the methyl donor and reductant in the reaction, yielding dihydrofolate (DHF) as a by-product. This enzymatic reaction provides an intracellular de novo source of dTMP, an essential precursor for DNA biosynthesis.</text>
</comment>
<dbReference type="AlphaFoldDB" id="A0A0G1UBW6"/>
<dbReference type="EMBL" id="LCPF01000001">
    <property type="protein sequence ID" value="KKU91612.1"/>
    <property type="molecule type" value="Genomic_DNA"/>
</dbReference>
<reference evidence="6 7" key="1">
    <citation type="journal article" date="2015" name="Nature">
        <title>rRNA introns, odd ribosomes, and small enigmatic genomes across a large radiation of phyla.</title>
        <authorList>
            <person name="Brown C.T."/>
            <person name="Hug L.A."/>
            <person name="Thomas B.C."/>
            <person name="Sharon I."/>
            <person name="Castelle C.J."/>
            <person name="Singh A."/>
            <person name="Wilkins M.J."/>
            <person name="Williams K.H."/>
            <person name="Banfield J.F."/>
        </authorList>
    </citation>
    <scope>NUCLEOTIDE SEQUENCE [LARGE SCALE GENOMIC DNA]</scope>
</reference>
<dbReference type="PATRIC" id="fig|1618660.3.peg.226"/>
<dbReference type="UniPathway" id="UPA00575"/>
<dbReference type="PANTHER" id="PTHR11548">
    <property type="entry name" value="THYMIDYLATE SYNTHASE 1"/>
    <property type="match status" value="1"/>
</dbReference>
<keyword evidence="2 4" id="KW-0489">Methyltransferase</keyword>
<dbReference type="EC" id="2.1.1.45" evidence="1 4"/>
<dbReference type="GO" id="GO:0006231">
    <property type="term" value="P:dTMP biosynthetic process"/>
    <property type="evidence" value="ECO:0007669"/>
    <property type="project" value="UniProtKB-UniRule"/>
</dbReference>
<dbReference type="PRINTS" id="PR00108">
    <property type="entry name" value="THYMDSNTHASE"/>
</dbReference>
<evidence type="ECO:0000313" key="7">
    <source>
        <dbReference type="Proteomes" id="UP000034956"/>
    </source>
</evidence>
<dbReference type="NCBIfam" id="NF002497">
    <property type="entry name" value="PRK01827.1-3"/>
    <property type="match status" value="1"/>
</dbReference>
<dbReference type="Pfam" id="PF00303">
    <property type="entry name" value="Thymidylat_synt"/>
    <property type="match status" value="1"/>
</dbReference>
<dbReference type="NCBIfam" id="TIGR03284">
    <property type="entry name" value="thym_sym"/>
    <property type="match status" value="1"/>
</dbReference>
<proteinExistence type="inferred from homology"/>
<evidence type="ECO:0000256" key="1">
    <source>
        <dbReference type="ARBA" id="ARBA00011947"/>
    </source>
</evidence>
<comment type="pathway">
    <text evidence="4">Pyrimidine metabolism; dTTP biosynthesis.</text>
</comment>
<dbReference type="InterPro" id="IPR036926">
    <property type="entry name" value="Thymidate_synth/dCMP_Mease_sf"/>
</dbReference>
<keyword evidence="4" id="KW-0963">Cytoplasm</keyword>
<feature type="binding site" evidence="4">
    <location>
        <position position="180"/>
    </location>
    <ligand>
        <name>(6R)-5,10-methylene-5,6,7,8-tetrahydrofolate</name>
        <dbReference type="ChEBI" id="CHEBI:15636"/>
    </ligand>
</feature>
<feature type="binding site" evidence="4">
    <location>
        <begin position="137"/>
        <end position="138"/>
    </location>
    <ligand>
        <name>dUMP</name>
        <dbReference type="ChEBI" id="CHEBI:246422"/>
        <note>ligand shared between dimeric partners</note>
    </ligand>
</feature>
<evidence type="ECO:0000259" key="5">
    <source>
        <dbReference type="Pfam" id="PF00303"/>
    </source>
</evidence>
<evidence type="ECO:0000256" key="4">
    <source>
        <dbReference type="HAMAP-Rule" id="MF_00008"/>
    </source>
</evidence>
<dbReference type="InterPro" id="IPR000398">
    <property type="entry name" value="Thymidylate_synthase"/>
</dbReference>
<comment type="subunit">
    <text evidence="4">Homodimer.</text>
</comment>
<dbReference type="CDD" id="cd00351">
    <property type="entry name" value="TS_Pyrimidine_HMase"/>
    <property type="match status" value="1"/>
</dbReference>
<dbReference type="InterPro" id="IPR045097">
    <property type="entry name" value="Thymidate_synth/dCMP_Mease"/>
</dbReference>
<keyword evidence="4" id="KW-0545">Nucleotide biosynthesis</keyword>
<dbReference type="SUPFAM" id="SSF55831">
    <property type="entry name" value="Thymidylate synthase/dCMP hydroxymethylase"/>
    <property type="match status" value="1"/>
</dbReference>
<dbReference type="Proteomes" id="UP000034956">
    <property type="component" value="Unassembled WGS sequence"/>
</dbReference>
<evidence type="ECO:0000313" key="6">
    <source>
        <dbReference type="EMBL" id="KKU91612.1"/>
    </source>
</evidence>
<comment type="similarity">
    <text evidence="4">Belongs to the thymidylate synthase family. Bacterial-type ThyA subfamily.</text>
</comment>
<dbReference type="PANTHER" id="PTHR11548:SF1">
    <property type="entry name" value="THYMIDYLATE SYNTHASE 1"/>
    <property type="match status" value="1"/>
</dbReference>
<dbReference type="GO" id="GO:0032259">
    <property type="term" value="P:methylation"/>
    <property type="evidence" value="ECO:0007669"/>
    <property type="project" value="UniProtKB-KW"/>
</dbReference>
<keyword evidence="3 4" id="KW-0808">Transferase</keyword>
<feature type="binding site" description="in other chain" evidence="4">
    <location>
        <begin position="218"/>
        <end position="220"/>
    </location>
    <ligand>
        <name>dUMP</name>
        <dbReference type="ChEBI" id="CHEBI:246422"/>
        <note>ligand shared between dimeric partners</note>
    </ligand>
</feature>
<dbReference type="InterPro" id="IPR023451">
    <property type="entry name" value="Thymidate_synth/dCMP_Mease_dom"/>
</dbReference>
<feature type="binding site" description="in other chain" evidence="4">
    <location>
        <begin position="177"/>
        <end position="180"/>
    </location>
    <ligand>
        <name>dUMP</name>
        <dbReference type="ChEBI" id="CHEBI:246422"/>
        <note>ligand shared between dimeric partners</note>
    </ligand>
</feature>
<feature type="domain" description="Thymidylate synthase/dCMP hydroxymethylase" evidence="5">
    <location>
        <begin position="2"/>
        <end position="273"/>
    </location>
</feature>
<sequence length="275" mass="31511">MRQYLELVQHVLTNGQKKTDPQKVGNLAVCGYQLRFNLDEGFPLITTRSMKGSWKAMVYELLWFLSGSTKVEDLNKNGVHLWDIWATPEICKSLGLEPGDLGPIYGKQWRAFNAGGEKPVDQITNLIHDLKVNPDSRRLVVTAWNPIDVDKVFVAPCHCFFKFFHAQGELSLHVFQRSADVPIGLPFDIAEYALLLMMIAQVTDFKAKELIYTLSDTHIYLDQIEQMKELLKRELKSLPRVKINPNVKGIFDFKFEDFTLEDYNSHPPMKIPVGL</sequence>
<evidence type="ECO:0000256" key="3">
    <source>
        <dbReference type="ARBA" id="ARBA00022679"/>
    </source>
</evidence>